<proteinExistence type="predicted"/>
<feature type="transmembrane region" description="Helical" evidence="1">
    <location>
        <begin position="185"/>
        <end position="207"/>
    </location>
</feature>
<accession>A0A1J4MTY6</accession>
<evidence type="ECO:0000313" key="3">
    <source>
        <dbReference type="Proteomes" id="UP000186804"/>
    </source>
</evidence>
<reference evidence="2 3" key="1">
    <citation type="submission" date="2016-10" db="EMBL/GenBank/DDBJ databases">
        <title>Reductive evolution of mitochondrial metabolism and differential evolution of invasion-related proteins in Cryptosporidium.</title>
        <authorList>
            <person name="Liu S."/>
            <person name="Roellig D.M."/>
            <person name="Guo Y."/>
            <person name="Li N."/>
            <person name="Frace M.A."/>
            <person name="Tang K."/>
            <person name="Zhang L."/>
            <person name="Feng Y."/>
            <person name="Xiao L."/>
        </authorList>
    </citation>
    <scope>NUCLEOTIDE SEQUENCE [LARGE SCALE GENOMIC DNA]</scope>
    <source>
        <strain evidence="2">30847</strain>
    </source>
</reference>
<name>A0A1J4MTY6_9CRYT</name>
<keyword evidence="1" id="KW-1133">Transmembrane helix</keyword>
<keyword evidence="1" id="KW-0472">Membrane</keyword>
<protein>
    <submittedName>
        <fullName evidence="2">Uncharacterized protein</fullName>
    </submittedName>
</protein>
<dbReference type="RefSeq" id="XP_067069552.1">
    <property type="nucleotide sequence ID" value="XM_067211757.1"/>
</dbReference>
<dbReference type="OrthoDB" id="337276at2759"/>
<sequence length="244" mass="27354">MLVIYLRISPATTLTVITLLLSTFLAYVKTSEDQYVVIDVYGMGNNIVVTSMYNSSVPDHYTTYINDPYATTPYVTTSPISRPEIAGDNYIYIFGETIQIPLYPSVGYKRRITPLFNVSLCQSICVSNTSIADLSLFSANAVVYTSSSSFFSINVTNSDKLYINEEFIPYGIVNCSISTFTIVQWSSIAFLTLFGLFLVSLVIFKVIEYLIYRAEMKDPLIIGGDIRTISTRNFTMESLESIEL</sequence>
<dbReference type="GeneID" id="92365707"/>
<dbReference type="AlphaFoldDB" id="A0A1J4MTY6"/>
<dbReference type="Proteomes" id="UP000186804">
    <property type="component" value="Unassembled WGS sequence"/>
</dbReference>
<evidence type="ECO:0000256" key="1">
    <source>
        <dbReference type="SAM" id="Phobius"/>
    </source>
</evidence>
<gene>
    <name evidence="2" type="ORF">cand_015220</name>
</gene>
<comment type="caution">
    <text evidence="2">The sequence shown here is derived from an EMBL/GenBank/DDBJ whole genome shotgun (WGS) entry which is preliminary data.</text>
</comment>
<evidence type="ECO:0000313" key="2">
    <source>
        <dbReference type="EMBL" id="OII77706.1"/>
    </source>
</evidence>
<organism evidence="2 3">
    <name type="scientific">Cryptosporidium andersoni</name>
    <dbReference type="NCBI Taxonomy" id="117008"/>
    <lineage>
        <taxon>Eukaryota</taxon>
        <taxon>Sar</taxon>
        <taxon>Alveolata</taxon>
        <taxon>Apicomplexa</taxon>
        <taxon>Conoidasida</taxon>
        <taxon>Coccidia</taxon>
        <taxon>Eucoccidiorida</taxon>
        <taxon>Eimeriorina</taxon>
        <taxon>Cryptosporidiidae</taxon>
        <taxon>Cryptosporidium</taxon>
    </lineage>
</organism>
<keyword evidence="3" id="KW-1185">Reference proteome</keyword>
<keyword evidence="1" id="KW-0812">Transmembrane</keyword>
<dbReference type="VEuPathDB" id="CryptoDB:cand_015220"/>
<dbReference type="EMBL" id="LRBS01000031">
    <property type="protein sequence ID" value="OII77706.1"/>
    <property type="molecule type" value="Genomic_DNA"/>
</dbReference>